<dbReference type="Gene3D" id="1.10.1670.10">
    <property type="entry name" value="Helix-hairpin-Helix base-excision DNA repair enzymes (C-terminal)"/>
    <property type="match status" value="1"/>
</dbReference>
<evidence type="ECO:0000256" key="1">
    <source>
        <dbReference type="ARBA" id="ARBA00022485"/>
    </source>
</evidence>
<dbReference type="CDD" id="cd00056">
    <property type="entry name" value="ENDO3c"/>
    <property type="match status" value="1"/>
</dbReference>
<sequence>MCDRYAITAVALIQGMDIRQLHRDLIELHGRPNKTYSEDGVRQLLTTILSQNVTDVQTSRASKELFAAYPDYRAMETADHDELAEVISEVGLMNQKATRIQRSLAAIREETGGEYTLAFLDAMDTEAAQTWLTDIKGVGSKTANVVLNFHFEKPTFAVDTHIERLATRFGLIEESTTADQAHEVLNQLIPDDIKYSLHVLLITHGKNYCSAQNPRCDNPVCERYCECASC</sequence>
<dbReference type="InterPro" id="IPR011257">
    <property type="entry name" value="DNA_glycosylase"/>
</dbReference>
<dbReference type="Proteomes" id="UP000281564">
    <property type="component" value="Unassembled WGS sequence"/>
</dbReference>
<dbReference type="GO" id="GO:0004519">
    <property type="term" value="F:endonuclease activity"/>
    <property type="evidence" value="ECO:0007669"/>
    <property type="project" value="UniProtKB-KW"/>
</dbReference>
<dbReference type="Pfam" id="PF00730">
    <property type="entry name" value="HhH-GPD"/>
    <property type="match status" value="1"/>
</dbReference>
<dbReference type="AlphaFoldDB" id="A0A3A6Q7Z2"/>
<evidence type="ECO:0000313" key="7">
    <source>
        <dbReference type="Proteomes" id="UP000281564"/>
    </source>
</evidence>
<evidence type="ECO:0000256" key="3">
    <source>
        <dbReference type="ARBA" id="ARBA00023004"/>
    </source>
</evidence>
<organism evidence="6 7">
    <name type="scientific">Halonotius pteroides</name>
    <dbReference type="NCBI Taxonomy" id="268735"/>
    <lineage>
        <taxon>Archaea</taxon>
        <taxon>Methanobacteriati</taxon>
        <taxon>Methanobacteriota</taxon>
        <taxon>Stenosarchaea group</taxon>
        <taxon>Halobacteria</taxon>
        <taxon>Halobacteriales</taxon>
        <taxon>Haloferacaceae</taxon>
        <taxon>Halonotius</taxon>
    </lineage>
</organism>
<keyword evidence="6" id="KW-0540">Nuclease</keyword>
<name>A0A3A6Q7Z2_9EURY</name>
<evidence type="ECO:0000313" key="6">
    <source>
        <dbReference type="EMBL" id="RJX47750.1"/>
    </source>
</evidence>
<dbReference type="PANTHER" id="PTHR10359">
    <property type="entry name" value="A/G-SPECIFIC ADENINE GLYCOSYLASE/ENDONUCLEASE III"/>
    <property type="match status" value="1"/>
</dbReference>
<dbReference type="GO" id="GO:0046872">
    <property type="term" value="F:metal ion binding"/>
    <property type="evidence" value="ECO:0007669"/>
    <property type="project" value="UniProtKB-KW"/>
</dbReference>
<dbReference type="GO" id="GO:0006284">
    <property type="term" value="P:base-excision repair"/>
    <property type="evidence" value="ECO:0007669"/>
    <property type="project" value="InterPro"/>
</dbReference>
<accession>A0A3A6Q7Z2</accession>
<protein>
    <submittedName>
        <fullName evidence="6">Endonuclease III</fullName>
    </submittedName>
</protein>
<comment type="caution">
    <text evidence="6">The sequence shown here is derived from an EMBL/GenBank/DDBJ whole genome shotgun (WGS) entry which is preliminary data.</text>
</comment>
<dbReference type="OrthoDB" id="19248at2157"/>
<evidence type="ECO:0000256" key="2">
    <source>
        <dbReference type="ARBA" id="ARBA00022723"/>
    </source>
</evidence>
<keyword evidence="1" id="KW-0004">4Fe-4S</keyword>
<evidence type="ECO:0000256" key="4">
    <source>
        <dbReference type="ARBA" id="ARBA00023014"/>
    </source>
</evidence>
<feature type="domain" description="HhH-GPD" evidence="5">
    <location>
        <begin position="49"/>
        <end position="207"/>
    </location>
</feature>
<keyword evidence="6" id="KW-0378">Hydrolase</keyword>
<proteinExistence type="predicted"/>
<dbReference type="SMART" id="SM00478">
    <property type="entry name" value="ENDO3c"/>
    <property type="match status" value="1"/>
</dbReference>
<keyword evidence="2" id="KW-0479">Metal-binding</keyword>
<dbReference type="PIRSF" id="PIRSF001435">
    <property type="entry name" value="Nth"/>
    <property type="match status" value="1"/>
</dbReference>
<keyword evidence="4" id="KW-0411">Iron-sulfur</keyword>
<dbReference type="InterPro" id="IPR003265">
    <property type="entry name" value="HhH-GPD_domain"/>
</dbReference>
<dbReference type="EMBL" id="QMDW01000034">
    <property type="protein sequence ID" value="RJX47750.1"/>
    <property type="molecule type" value="Genomic_DNA"/>
</dbReference>
<dbReference type="Gene3D" id="1.10.340.30">
    <property type="entry name" value="Hypothetical protein, domain 2"/>
    <property type="match status" value="1"/>
</dbReference>
<keyword evidence="7" id="KW-1185">Reference proteome</keyword>
<dbReference type="GO" id="GO:0051539">
    <property type="term" value="F:4 iron, 4 sulfur cluster binding"/>
    <property type="evidence" value="ECO:0007669"/>
    <property type="project" value="UniProtKB-KW"/>
</dbReference>
<gene>
    <name evidence="6" type="ORF">DP106_14135</name>
</gene>
<reference evidence="6 7" key="1">
    <citation type="submission" date="2018-06" db="EMBL/GenBank/DDBJ databases">
        <title>Halonotius sp. F13-13 a new haloarchaeeon isolated from a solar saltern from Isla Cristina, Huelva, Spain.</title>
        <authorList>
            <person name="Duran-Viseras A."/>
            <person name="Sanchez-Porro C."/>
            <person name="Ventosa A."/>
        </authorList>
    </citation>
    <scope>NUCLEOTIDE SEQUENCE [LARGE SCALE GENOMIC DNA]</scope>
    <source>
        <strain evidence="6 7">CECT 7525</strain>
    </source>
</reference>
<dbReference type="SUPFAM" id="SSF48150">
    <property type="entry name" value="DNA-glycosylase"/>
    <property type="match status" value="1"/>
</dbReference>
<dbReference type="InterPro" id="IPR023170">
    <property type="entry name" value="HhH_base_excis_C"/>
</dbReference>
<keyword evidence="6" id="KW-0255">Endonuclease</keyword>
<keyword evidence="3" id="KW-0408">Iron</keyword>
<evidence type="ECO:0000259" key="5">
    <source>
        <dbReference type="SMART" id="SM00478"/>
    </source>
</evidence>